<comment type="caution">
    <text evidence="4">The sequence shown here is derived from an EMBL/GenBank/DDBJ whole genome shotgun (WGS) entry which is preliminary data.</text>
</comment>
<evidence type="ECO:0000313" key="4">
    <source>
        <dbReference type="EMBL" id="OGI38476.1"/>
    </source>
</evidence>
<dbReference type="InterPro" id="IPR052336">
    <property type="entry name" value="MlaD_Phospholipid_Transporter"/>
</dbReference>
<keyword evidence="2" id="KW-1133">Transmembrane helix</keyword>
<evidence type="ECO:0000256" key="1">
    <source>
        <dbReference type="SAM" id="MobiDB-lite"/>
    </source>
</evidence>
<organism evidence="4 5">
    <name type="scientific">Candidatus Muproteobacteria bacterium RBG_16_62_13</name>
    <dbReference type="NCBI Taxonomy" id="1817756"/>
    <lineage>
        <taxon>Bacteria</taxon>
        <taxon>Pseudomonadati</taxon>
        <taxon>Pseudomonadota</taxon>
        <taxon>Candidatus Muproteobacteria</taxon>
    </lineage>
</organism>
<evidence type="ECO:0000259" key="3">
    <source>
        <dbReference type="Pfam" id="PF02470"/>
    </source>
</evidence>
<evidence type="ECO:0000313" key="5">
    <source>
        <dbReference type="Proteomes" id="UP000178379"/>
    </source>
</evidence>
<dbReference type="STRING" id="1817756.A2140_10255"/>
<dbReference type="InterPro" id="IPR003399">
    <property type="entry name" value="Mce/MlaD"/>
</dbReference>
<name>A0A1F6T0H6_9PROT</name>
<proteinExistence type="predicted"/>
<dbReference type="Proteomes" id="UP000178379">
    <property type="component" value="Unassembled WGS sequence"/>
</dbReference>
<dbReference type="PANTHER" id="PTHR33371">
    <property type="entry name" value="INTERMEMBRANE PHOSPHOLIPID TRANSPORT SYSTEM BINDING PROTEIN MLAD-RELATED"/>
    <property type="match status" value="1"/>
</dbReference>
<evidence type="ECO:0000256" key="2">
    <source>
        <dbReference type="SAM" id="Phobius"/>
    </source>
</evidence>
<reference evidence="4 5" key="1">
    <citation type="journal article" date="2016" name="Nat. Commun.">
        <title>Thousands of microbial genomes shed light on interconnected biogeochemical processes in an aquifer system.</title>
        <authorList>
            <person name="Anantharaman K."/>
            <person name="Brown C.T."/>
            <person name="Hug L.A."/>
            <person name="Sharon I."/>
            <person name="Castelle C.J."/>
            <person name="Probst A.J."/>
            <person name="Thomas B.C."/>
            <person name="Singh A."/>
            <person name="Wilkins M.J."/>
            <person name="Karaoz U."/>
            <person name="Brodie E.L."/>
            <person name="Williams K.H."/>
            <person name="Hubbard S.S."/>
            <person name="Banfield J.F."/>
        </authorList>
    </citation>
    <scope>NUCLEOTIDE SEQUENCE [LARGE SCALE GENOMIC DNA]</scope>
</reference>
<dbReference type="EMBL" id="MFSQ01000122">
    <property type="protein sequence ID" value="OGI38476.1"/>
    <property type="molecule type" value="Genomic_DNA"/>
</dbReference>
<sequence>MSILRDDDVRFRGLSRKIGFFVIFAVSAIVLTVLAIGVKQEIFTARTDFFFVSENARDLAIGTPVKLSGFTIGRVKKIELTDKADVRVTVSINNDYLKWVREGTRVRLLKEGLIGNAILDLEPGEGKALAVNSRIEFQRERGLTQVVDELHGEIVPIIKDLKRIVSYIENPQGDVKQMIHRANELFGALQGTQKKVDRLLDAANAELPATLRRGREAVEGGKKVVDSLQRTWPIRGNIEPPKPALLPMDSYDTRPRTVDQNGKKP</sequence>
<feature type="region of interest" description="Disordered" evidence="1">
    <location>
        <begin position="236"/>
        <end position="265"/>
    </location>
</feature>
<feature type="transmembrane region" description="Helical" evidence="2">
    <location>
        <begin position="20"/>
        <end position="38"/>
    </location>
</feature>
<accession>A0A1F6T0H6</accession>
<dbReference type="PANTHER" id="PTHR33371:SF4">
    <property type="entry name" value="INTERMEMBRANE PHOSPHOLIPID TRANSPORT SYSTEM BINDING PROTEIN MLAD"/>
    <property type="match status" value="1"/>
</dbReference>
<protein>
    <recommendedName>
        <fullName evidence="3">Mce/MlaD domain-containing protein</fullName>
    </recommendedName>
</protein>
<keyword evidence="2" id="KW-0812">Transmembrane</keyword>
<dbReference type="Pfam" id="PF02470">
    <property type="entry name" value="MlaD"/>
    <property type="match status" value="1"/>
</dbReference>
<dbReference type="AlphaFoldDB" id="A0A1F6T0H6"/>
<keyword evidence="2" id="KW-0472">Membrane</keyword>
<gene>
    <name evidence="4" type="ORF">A2140_10255</name>
</gene>
<feature type="domain" description="Mce/MlaD" evidence="3">
    <location>
        <begin position="53"/>
        <end position="124"/>
    </location>
</feature>